<keyword evidence="2" id="KW-1185">Reference proteome</keyword>
<dbReference type="AlphaFoldDB" id="A0A9P0TED9"/>
<evidence type="ECO:0000313" key="1">
    <source>
        <dbReference type="EMBL" id="CAH4030656.1"/>
    </source>
</evidence>
<organism evidence="1 2">
    <name type="scientific">Pieris brassicae</name>
    <name type="common">White butterfly</name>
    <name type="synonym">Large white butterfly</name>
    <dbReference type="NCBI Taxonomy" id="7116"/>
    <lineage>
        <taxon>Eukaryota</taxon>
        <taxon>Metazoa</taxon>
        <taxon>Ecdysozoa</taxon>
        <taxon>Arthropoda</taxon>
        <taxon>Hexapoda</taxon>
        <taxon>Insecta</taxon>
        <taxon>Pterygota</taxon>
        <taxon>Neoptera</taxon>
        <taxon>Endopterygota</taxon>
        <taxon>Lepidoptera</taxon>
        <taxon>Glossata</taxon>
        <taxon>Ditrysia</taxon>
        <taxon>Papilionoidea</taxon>
        <taxon>Pieridae</taxon>
        <taxon>Pierinae</taxon>
        <taxon>Pieris</taxon>
    </lineage>
</organism>
<comment type="caution">
    <text evidence="1">The sequence shown here is derived from an EMBL/GenBank/DDBJ whole genome shotgun (WGS) entry which is preliminary data.</text>
</comment>
<dbReference type="OrthoDB" id="10002384at2759"/>
<dbReference type="EMBL" id="CALOZG010000010">
    <property type="protein sequence ID" value="CAH4030656.1"/>
    <property type="molecule type" value="Genomic_DNA"/>
</dbReference>
<protein>
    <submittedName>
        <fullName evidence="1">Uncharacterized protein</fullName>
    </submittedName>
</protein>
<reference evidence="1" key="1">
    <citation type="submission" date="2022-05" db="EMBL/GenBank/DDBJ databases">
        <authorList>
            <person name="Okamura Y."/>
        </authorList>
    </citation>
    <scope>NUCLEOTIDE SEQUENCE</scope>
</reference>
<gene>
    <name evidence="1" type="ORF">PIBRA_LOCUS7282</name>
</gene>
<name>A0A9P0TED9_PIEBR</name>
<proteinExistence type="predicted"/>
<dbReference type="Proteomes" id="UP001152562">
    <property type="component" value="Unassembled WGS sequence"/>
</dbReference>
<evidence type="ECO:0000313" key="2">
    <source>
        <dbReference type="Proteomes" id="UP001152562"/>
    </source>
</evidence>
<sequence length="363" mass="41869">MSQKGSDSSNVILCERFNKHLRVSQQMKDTKVVHRPNIVKKVVLSKQINPTSKHRKSSSTGVISNTKTNVRTFKSTKSDCMFHVSQAKFDYCKKCGDCKGLADREKSDDLCNKTINSKKTKCEVQTGVQEHYLNKNFHQSTESITNGIPKKVSLDTIKEQPESNNSSDDIFRIYDDCSTEELGFFNTDDQDNINILKNFRNTNFFECHSAKSRMHSIANKEKHKCIYRFYLNERLFPVPFNTDFNGNIRCMECNLPLKDEEDLATNGMIQAKVKLNNEVQDMILMLPVKDHLIIKERKMIKNKEDIDSVYFGIIKLDLNGDSMFNRTLPGDSLALKYQKGYRQYVDDPNYDYANTNNDDIVII</sequence>
<accession>A0A9P0TED9</accession>